<dbReference type="InterPro" id="IPR011624">
    <property type="entry name" value="Metal-dep_PHydrolase_7TM_extra"/>
</dbReference>
<dbReference type="Pfam" id="PF07697">
    <property type="entry name" value="7TMR-HDED"/>
    <property type="match status" value="1"/>
</dbReference>
<evidence type="ECO:0000313" key="4">
    <source>
        <dbReference type="Proteomes" id="UP000660110"/>
    </source>
</evidence>
<dbReference type="RefSeq" id="WP_229734788.1">
    <property type="nucleotide sequence ID" value="NZ_BMEL01000001.1"/>
</dbReference>
<feature type="transmembrane region" description="Helical" evidence="1">
    <location>
        <begin position="441"/>
        <end position="462"/>
    </location>
</feature>
<reference evidence="3" key="1">
    <citation type="journal article" date="2014" name="Int. J. Syst. Evol. Microbiol.">
        <title>Complete genome sequence of Corynebacterium casei LMG S-19264T (=DSM 44701T), isolated from a smear-ripened cheese.</title>
        <authorList>
            <consortium name="US DOE Joint Genome Institute (JGI-PGF)"/>
            <person name="Walter F."/>
            <person name="Albersmeier A."/>
            <person name="Kalinowski J."/>
            <person name="Ruckert C."/>
        </authorList>
    </citation>
    <scope>NUCLEOTIDE SEQUENCE</scope>
    <source>
        <strain evidence="3">CGMCC 1.12153</strain>
    </source>
</reference>
<gene>
    <name evidence="3" type="primary">pgpH</name>
    <name evidence="3" type="ORF">GCM10010954_02630</name>
</gene>
<dbReference type="AlphaFoldDB" id="A0A917AYK0"/>
<comment type="caution">
    <text evidence="3">The sequence shown here is derived from an EMBL/GenBank/DDBJ whole genome shotgun (WGS) entry which is preliminary data.</text>
</comment>
<dbReference type="InterPro" id="IPR006675">
    <property type="entry name" value="HDIG_dom"/>
</dbReference>
<dbReference type="CDD" id="cd00077">
    <property type="entry name" value="HDc"/>
    <property type="match status" value="1"/>
</dbReference>
<evidence type="ECO:0000259" key="2">
    <source>
        <dbReference type="PROSITE" id="PS51831"/>
    </source>
</evidence>
<protein>
    <submittedName>
        <fullName evidence="3">Cyclic-di-AMP phosphodiesterase PgpH</fullName>
    </submittedName>
</protein>
<dbReference type="Pfam" id="PF01966">
    <property type="entry name" value="HD"/>
    <property type="match status" value="1"/>
</dbReference>
<dbReference type="NCBIfam" id="TIGR00277">
    <property type="entry name" value="HDIG"/>
    <property type="match status" value="1"/>
</dbReference>
<reference evidence="3" key="2">
    <citation type="submission" date="2020-09" db="EMBL/GenBank/DDBJ databases">
        <authorList>
            <person name="Sun Q."/>
            <person name="Zhou Y."/>
        </authorList>
    </citation>
    <scope>NUCLEOTIDE SEQUENCE</scope>
    <source>
        <strain evidence="3">CGMCC 1.12153</strain>
    </source>
</reference>
<evidence type="ECO:0000256" key="1">
    <source>
        <dbReference type="SAM" id="Phobius"/>
    </source>
</evidence>
<evidence type="ECO:0000313" key="3">
    <source>
        <dbReference type="EMBL" id="GGF07650.1"/>
    </source>
</evidence>
<dbReference type="PANTHER" id="PTHR36442">
    <property type="entry name" value="CYCLIC-DI-AMP PHOSPHODIESTERASE PGPH"/>
    <property type="match status" value="1"/>
</dbReference>
<dbReference type="Pfam" id="PF07698">
    <property type="entry name" value="7TM-7TMR_HD"/>
    <property type="match status" value="1"/>
</dbReference>
<dbReference type="PANTHER" id="PTHR36442:SF1">
    <property type="entry name" value="CYCLIC-DI-AMP PHOSPHODIESTERASE PGPH"/>
    <property type="match status" value="1"/>
</dbReference>
<dbReference type="PROSITE" id="PS51831">
    <property type="entry name" value="HD"/>
    <property type="match status" value="1"/>
</dbReference>
<organism evidence="3 4">
    <name type="scientific">Halobacillus andaensis</name>
    <dbReference type="NCBI Taxonomy" id="1176239"/>
    <lineage>
        <taxon>Bacteria</taxon>
        <taxon>Bacillati</taxon>
        <taxon>Bacillota</taxon>
        <taxon>Bacilli</taxon>
        <taxon>Bacillales</taxon>
        <taxon>Bacillaceae</taxon>
        <taxon>Halobacillus</taxon>
    </lineage>
</organism>
<dbReference type="InterPro" id="IPR011621">
    <property type="entry name" value="Metal-dep_PHydrolase_7TM_intra"/>
</dbReference>
<feature type="transmembrane region" description="Helical" evidence="1">
    <location>
        <begin position="410"/>
        <end position="429"/>
    </location>
</feature>
<dbReference type="Proteomes" id="UP000660110">
    <property type="component" value="Unassembled WGS sequence"/>
</dbReference>
<feature type="transmembrane region" description="Helical" evidence="1">
    <location>
        <begin position="354"/>
        <end position="372"/>
    </location>
</feature>
<feature type="transmembrane region" description="Helical" evidence="1">
    <location>
        <begin position="302"/>
        <end position="320"/>
    </location>
</feature>
<keyword evidence="1" id="KW-0472">Membrane</keyword>
<dbReference type="SMART" id="SM00471">
    <property type="entry name" value="HDc"/>
    <property type="match status" value="1"/>
</dbReference>
<accession>A0A917AYK0</accession>
<keyword evidence="4" id="KW-1185">Reference proteome</keyword>
<proteinExistence type="predicted"/>
<keyword evidence="1" id="KW-0812">Transmembrane</keyword>
<dbReference type="InterPro" id="IPR052722">
    <property type="entry name" value="PgpH_phosphodiesterase"/>
</dbReference>
<feature type="transmembrane region" description="Helical" evidence="1">
    <location>
        <begin position="378"/>
        <end position="398"/>
    </location>
</feature>
<name>A0A917AYK0_HALAA</name>
<dbReference type="EMBL" id="BMEL01000001">
    <property type="protein sequence ID" value="GGF07650.1"/>
    <property type="molecule type" value="Genomic_DNA"/>
</dbReference>
<dbReference type="InterPro" id="IPR006674">
    <property type="entry name" value="HD_domain"/>
</dbReference>
<keyword evidence="1" id="KW-1133">Transmembrane helix</keyword>
<dbReference type="Gene3D" id="1.10.3210.10">
    <property type="entry name" value="Hypothetical protein af1432"/>
    <property type="match status" value="1"/>
</dbReference>
<dbReference type="InterPro" id="IPR003607">
    <property type="entry name" value="HD/PDEase_dom"/>
</dbReference>
<dbReference type="SUPFAM" id="SSF109604">
    <property type="entry name" value="HD-domain/PDEase-like"/>
    <property type="match status" value="1"/>
</dbReference>
<feature type="domain" description="HD" evidence="2">
    <location>
        <begin position="495"/>
        <end position="637"/>
    </location>
</feature>
<feature type="transmembrane region" description="Helical" evidence="1">
    <location>
        <begin position="271"/>
        <end position="290"/>
    </location>
</feature>
<sequence length="708" mass="79889">MSELFKYLKFKRNRFKKKSGNGFKLVSAAFVLALFFFLLASTNVHTETYNLEKFSVANETIHSPITIENEKNTEQRIREATQAVEDLYQISPTITEERLGYITEVFEAIEEVNLSEGRSSDEKLDQLNALLSDNITNELPTEIFRPFVQASEDELQQSEEVLFGSLQSYFNEGIRTTDLEDKEQTLQLKIRYSSIPDRLKEQVTELGNFALVENAFFDAEATDEARKEAVSQVQPDMIQAGEVIVAEGVTITSDIYEELEITGLLNEERNVMPYLGLAIFSLLLGAVLYYHFRKMMKEESLTYRHIFVVVLISVILMSLMKGVSVISLSNESLYYVMPAAMGALLIKLLCSEKFALLMSVVFALMATVLFNGEVASTLNAHAGIYVLLSQFAGIFFLWNTSDRLFIAKTGIGIAIVNCMVLSFTVFLSFEKYTWTDWITFSGYGILSALLSVILTFGLLPLIESTFDILSDNKLLALSNPNHKLLRKILMEAPGTYHHSVMVANISESACEAIGARGLLARVAAYYHDLGKTVRPHYFIENQMGVKNPHDFLKPEESATIIISHPYDGATLLSEEKLPKEIIDIAKQHHGTTLLKYFYYQAKDKDPNVNEMKFRYPGPKPQSKEAAIVCICDSVEAAVRSLDHPTQEKIKNIVQSIIEDRMLDGQLNDCHLTFNELSKVENAICETLQGIFHSRIKYPHQDEAVKEAK</sequence>